<feature type="domain" description="GS beta-grasp" evidence="3">
    <location>
        <begin position="89"/>
        <end position="182"/>
    </location>
</feature>
<dbReference type="Pfam" id="PF18318">
    <property type="entry name" value="Gln-synt_C-ter"/>
    <property type="match status" value="1"/>
</dbReference>
<dbReference type="InterPro" id="IPR008146">
    <property type="entry name" value="Gln_synth_cat_dom"/>
</dbReference>
<dbReference type="Proteomes" id="UP000242645">
    <property type="component" value="Chromosome"/>
</dbReference>
<dbReference type="AlphaFoldDB" id="A0A1J1DQ03"/>
<dbReference type="EMBL" id="AP017368">
    <property type="protein sequence ID" value="BAV91914.1"/>
    <property type="molecule type" value="Genomic_DNA"/>
</dbReference>
<dbReference type="Gene3D" id="1.20.120.1560">
    <property type="match status" value="1"/>
</dbReference>
<dbReference type="InterPro" id="IPR008147">
    <property type="entry name" value="Gln_synt_N"/>
</dbReference>
<dbReference type="PANTHER" id="PTHR42974:SF1">
    <property type="entry name" value="TYPE-3 GLUTAMINE SYNTHETASE"/>
    <property type="match status" value="1"/>
</dbReference>
<evidence type="ECO:0000313" key="5">
    <source>
        <dbReference type="EMBL" id="BAV91914.1"/>
    </source>
</evidence>
<dbReference type="KEGG" id="dtr:RSDT_0402"/>
<dbReference type="InterPro" id="IPR027303">
    <property type="entry name" value="Gln_synth_gly_rich_site"/>
</dbReference>
<dbReference type="PANTHER" id="PTHR42974">
    <property type="entry name" value="GLUTAMINE SYNTHETASE"/>
    <property type="match status" value="1"/>
</dbReference>
<comment type="similarity">
    <text evidence="1 2">Belongs to the glutamine synthetase family.</text>
</comment>
<dbReference type="PROSITE" id="PS51987">
    <property type="entry name" value="GS_CATALYTIC"/>
    <property type="match status" value="1"/>
</dbReference>
<dbReference type="Pfam" id="PF00120">
    <property type="entry name" value="Gln-synt_C"/>
    <property type="match status" value="1"/>
</dbReference>
<dbReference type="InterPro" id="IPR022147">
    <property type="entry name" value="GSIII_N"/>
</dbReference>
<evidence type="ECO:0000256" key="1">
    <source>
        <dbReference type="PROSITE-ProRule" id="PRU01330"/>
    </source>
</evidence>
<dbReference type="InterPro" id="IPR014746">
    <property type="entry name" value="Gln_synth/guanido_kin_cat_dom"/>
</dbReference>
<dbReference type="RefSeq" id="WP_096399438.1">
    <property type="nucleotide sequence ID" value="NZ_AP017368.1"/>
</dbReference>
<protein>
    <submittedName>
        <fullName evidence="5">Glutamine synthetase</fullName>
    </submittedName>
</protein>
<dbReference type="InterPro" id="IPR052725">
    <property type="entry name" value="GS_Type-3"/>
</dbReference>
<keyword evidence="6" id="KW-1185">Reference proteome</keyword>
<dbReference type="Pfam" id="PF12437">
    <property type="entry name" value="GSIII_N"/>
    <property type="match status" value="1"/>
</dbReference>
<sequence length="731" mass="80245">MSSPRKKALFKAIATEPLRPCCCGKAKTHEAGEVFGRNVFGLAVMRKRLPKDVYKNLAKTIRDGERLDPEIADVVANAMKDWAIERGATHYTHWFHPMTGLTAEKHDAFLSPSSEGQVISEFSGKMLISGEPDASSFPSGGIRSTFEARGYTAWDPSVPVFIIDAPYGATLHIPTYFYSYSGEALDRKIPLMRSISAISRQALRILKLFGNRTATYVRPMVGPEQEYFLVDKYLAVLRPDILLAGRTLIGAFSPKGQEMEDHYFGAIPARVMSFMQDVESELLALGIPAKTRHNEVAPGQFEISPVYEEANIACDHNMLCMNMMRHMAAKHGFVCLLHEKPFAGVNGSGKHNNWSLCDSDGVNLLNPGATPQDNAQFLVFLAAVLRGVHKHSTALRIGTVGAGNDHRLGANEAPPAIISVYLGEQLTEVLEGITSGKSSKNKKNPFMEVGVSTLPPLPVDMADRNRTSPFAFTGNKFEFRAVGSSQSIAPVNIALNAAVACALDDIATELEAALSTGTKLNVALQELLPRHFKEHMPVVFNGNNYAASWPMEAARRKLPNYTNSVEALEHYSDPGVMNVFLRHGVLTEREMLARQEILLENYAKTLCIEGHLLADILLAQVLPQCLEAQAKAANVVIKTRAVLGEKAAKSEEENFSLLRAHVAALQKNATKLGKAVEKACNTRGALEQAKVGRDAVLPAMAECREHADVLERLVEDNLWVLPKYSELLWIH</sequence>
<evidence type="ECO:0000259" key="4">
    <source>
        <dbReference type="PROSITE" id="PS51987"/>
    </source>
</evidence>
<reference evidence="5 6" key="1">
    <citation type="journal article" date="2017" name="ISME J.">
        <title>Genome of 'Ca. Desulfovibrio trichonymphae', an H2-oxidizing bacterium in a tripartite symbiotic system within a protist cell in the termite gut.</title>
        <authorList>
            <person name="Kuwahara H."/>
            <person name="Yuki M."/>
            <person name="Izawa K."/>
            <person name="Ohkuma M."/>
            <person name="Hongoh Y."/>
        </authorList>
    </citation>
    <scope>NUCLEOTIDE SEQUENCE [LARGE SCALE GENOMIC DNA]</scope>
    <source>
        <strain evidence="5 6">Rs-N31</strain>
    </source>
</reference>
<gene>
    <name evidence="5" type="primary">glnA</name>
    <name evidence="5" type="ORF">RSDT_0402</name>
</gene>
<dbReference type="GO" id="GO:0006542">
    <property type="term" value="P:glutamine biosynthetic process"/>
    <property type="evidence" value="ECO:0007669"/>
    <property type="project" value="InterPro"/>
</dbReference>
<dbReference type="PROSITE" id="PS51986">
    <property type="entry name" value="GS_BETA_GRASP"/>
    <property type="match status" value="1"/>
</dbReference>
<evidence type="ECO:0000259" key="3">
    <source>
        <dbReference type="PROSITE" id="PS51986"/>
    </source>
</evidence>
<proteinExistence type="inferred from homology"/>
<evidence type="ECO:0000313" key="6">
    <source>
        <dbReference type="Proteomes" id="UP000242645"/>
    </source>
</evidence>
<accession>A0A1J1DQ03</accession>
<dbReference type="Gene3D" id="3.30.590.10">
    <property type="entry name" value="Glutamine synthetase/guanido kinase, catalytic domain"/>
    <property type="match status" value="1"/>
</dbReference>
<dbReference type="PROSITE" id="PS00181">
    <property type="entry name" value="GLNA_ATP"/>
    <property type="match status" value="1"/>
</dbReference>
<organism evidence="5 6">
    <name type="scientific">Candidatus Desulfovibrio trichonymphae</name>
    <dbReference type="NCBI Taxonomy" id="1725232"/>
    <lineage>
        <taxon>Bacteria</taxon>
        <taxon>Pseudomonadati</taxon>
        <taxon>Thermodesulfobacteriota</taxon>
        <taxon>Desulfovibrionia</taxon>
        <taxon>Desulfovibrionales</taxon>
        <taxon>Desulfovibrionaceae</taxon>
        <taxon>Desulfovibrio</taxon>
    </lineage>
</organism>
<dbReference type="OrthoDB" id="9807095at2"/>
<dbReference type="SUPFAM" id="SSF55931">
    <property type="entry name" value="Glutamine synthetase/guanido kinase"/>
    <property type="match status" value="1"/>
</dbReference>
<evidence type="ECO:0000256" key="2">
    <source>
        <dbReference type="RuleBase" id="RU000384"/>
    </source>
</evidence>
<dbReference type="InterPro" id="IPR040577">
    <property type="entry name" value="Gln-synt_C"/>
</dbReference>
<dbReference type="GO" id="GO:0004356">
    <property type="term" value="F:glutamine synthetase activity"/>
    <property type="evidence" value="ECO:0007669"/>
    <property type="project" value="InterPro"/>
</dbReference>
<dbReference type="SMART" id="SM01230">
    <property type="entry name" value="Gln-synt_C"/>
    <property type="match status" value="1"/>
</dbReference>
<feature type="domain" description="GS catalytic" evidence="4">
    <location>
        <begin position="187"/>
        <end position="621"/>
    </location>
</feature>
<name>A0A1J1DQ03_9BACT</name>